<dbReference type="EMBL" id="JBHUNP010000001">
    <property type="protein sequence ID" value="MFD2649285.1"/>
    <property type="molecule type" value="Genomic_DNA"/>
</dbReference>
<protein>
    <submittedName>
        <fullName evidence="6">OmpA family protein</fullName>
    </submittedName>
</protein>
<feature type="domain" description="OmpA-like" evidence="5">
    <location>
        <begin position="541"/>
        <end position="658"/>
    </location>
</feature>
<keyword evidence="7" id="KW-1185">Reference proteome</keyword>
<dbReference type="PROSITE" id="PS51123">
    <property type="entry name" value="OMPA_2"/>
    <property type="match status" value="1"/>
</dbReference>
<sequence>MIKDMLRWIAPGAITVLCGTPIAVAMNTASIERTLLVEQGTFDQHGHSWASGRFPPPTVAVAADVGPRSGEREGFSGTSMLPFEQLSYLDHGAAIIGSEVSVTGAPPSEAAEDVITRLAQTGSIVVLDPPQVDDYWVSASLQPGGTLVFDGYAPDSGTRERFAAVPGADVTWLKLGRGEPERYAAHVDFGLSVLDRLDEGRFSLRENVAVITGTAATATDYLALRALREEGPPQGMVLAMFDVKAPLSGEYRWQASKSSSGQISFSGLLPSPDVEAFLSARAGITGLSGVGYASGAPANFAAMAETALALLDRLTEGRVEFAGRGWTLTGTPKSIADRAALERDFTARQLAASGWSMALAQLPEHVTAPASTIANESAIEPAAPQAQATVETPTQATAPVTEIDTNYAFSATLAADRTAVLAGQVPSPATLQFVSSALAGANTDAVSIAPGAPATFGASLQTGLRALVLLSEGSLDFSEGRWQLSGTATTLENERAAAALLGADPGPWDIEIVAPAQSAIQSALAEPVTPEPSSGAALCESALADFSARNAILFQSGAALISADSDAALDELAEHLADCPEALVHVEGHTDADGKETLNLALSVARAEAVVAGLIERGVAPQRLYALGFGEAMPIAPNDTADGKRQNRRIVVKLAGSDS</sequence>
<dbReference type="PRINTS" id="PR01021">
    <property type="entry name" value="OMPADOMAIN"/>
</dbReference>
<evidence type="ECO:0000256" key="1">
    <source>
        <dbReference type="ARBA" id="ARBA00004442"/>
    </source>
</evidence>
<dbReference type="InterPro" id="IPR006664">
    <property type="entry name" value="OMP_bac"/>
</dbReference>
<dbReference type="Pfam" id="PF00691">
    <property type="entry name" value="OmpA"/>
    <property type="match status" value="1"/>
</dbReference>
<comment type="caution">
    <text evidence="6">The sequence shown here is derived from an EMBL/GenBank/DDBJ whole genome shotgun (WGS) entry which is preliminary data.</text>
</comment>
<evidence type="ECO:0000256" key="4">
    <source>
        <dbReference type="PROSITE-ProRule" id="PRU00473"/>
    </source>
</evidence>
<reference evidence="7" key="1">
    <citation type="journal article" date="2019" name="Int. J. Syst. Evol. Microbiol.">
        <title>The Global Catalogue of Microorganisms (GCM) 10K type strain sequencing project: providing services to taxonomists for standard genome sequencing and annotation.</title>
        <authorList>
            <consortium name="The Broad Institute Genomics Platform"/>
            <consortium name="The Broad Institute Genome Sequencing Center for Infectious Disease"/>
            <person name="Wu L."/>
            <person name="Ma J."/>
        </authorList>
    </citation>
    <scope>NUCLEOTIDE SEQUENCE [LARGE SCALE GENOMIC DNA]</scope>
    <source>
        <strain evidence="7">CCM 7427</strain>
    </source>
</reference>
<dbReference type="RefSeq" id="WP_386834790.1">
    <property type="nucleotide sequence ID" value="NZ_JBHUNP010000001.1"/>
</dbReference>
<dbReference type="PANTHER" id="PTHR30329:SF21">
    <property type="entry name" value="LIPOPROTEIN YIAD-RELATED"/>
    <property type="match status" value="1"/>
</dbReference>
<evidence type="ECO:0000256" key="2">
    <source>
        <dbReference type="ARBA" id="ARBA00023136"/>
    </source>
</evidence>
<gene>
    <name evidence="6" type="ORF">ACFSX5_15975</name>
</gene>
<evidence type="ECO:0000313" key="6">
    <source>
        <dbReference type="EMBL" id="MFD2649285.1"/>
    </source>
</evidence>
<dbReference type="SUPFAM" id="SSF103088">
    <property type="entry name" value="OmpA-like"/>
    <property type="match status" value="1"/>
</dbReference>
<evidence type="ECO:0000256" key="3">
    <source>
        <dbReference type="ARBA" id="ARBA00023237"/>
    </source>
</evidence>
<evidence type="ECO:0000313" key="7">
    <source>
        <dbReference type="Proteomes" id="UP001597521"/>
    </source>
</evidence>
<proteinExistence type="predicted"/>
<dbReference type="InterPro" id="IPR050330">
    <property type="entry name" value="Bact_OuterMem_StrucFunc"/>
</dbReference>
<comment type="subcellular location">
    <subcellularLocation>
        <location evidence="1">Cell outer membrane</location>
    </subcellularLocation>
</comment>
<name>A0ABW5QNK7_9HYPH</name>
<dbReference type="CDD" id="cd07185">
    <property type="entry name" value="OmpA_C-like"/>
    <property type="match status" value="1"/>
</dbReference>
<keyword evidence="2 4" id="KW-0472">Membrane</keyword>
<dbReference type="PANTHER" id="PTHR30329">
    <property type="entry name" value="STATOR ELEMENT OF FLAGELLAR MOTOR COMPLEX"/>
    <property type="match status" value="1"/>
</dbReference>
<dbReference type="Gene3D" id="3.40.1520.20">
    <property type="match status" value="3"/>
</dbReference>
<evidence type="ECO:0000259" key="5">
    <source>
        <dbReference type="PROSITE" id="PS51123"/>
    </source>
</evidence>
<dbReference type="InterPro" id="IPR006665">
    <property type="entry name" value="OmpA-like"/>
</dbReference>
<organism evidence="6 7">
    <name type="scientific">Devosia albogilva</name>
    <dbReference type="NCBI Taxonomy" id="429726"/>
    <lineage>
        <taxon>Bacteria</taxon>
        <taxon>Pseudomonadati</taxon>
        <taxon>Pseudomonadota</taxon>
        <taxon>Alphaproteobacteria</taxon>
        <taxon>Hyphomicrobiales</taxon>
        <taxon>Devosiaceae</taxon>
        <taxon>Devosia</taxon>
    </lineage>
</organism>
<keyword evidence="3" id="KW-0998">Cell outer membrane</keyword>
<dbReference type="InterPro" id="IPR036737">
    <property type="entry name" value="OmpA-like_sf"/>
</dbReference>
<dbReference type="Gene3D" id="3.30.1330.60">
    <property type="entry name" value="OmpA-like domain"/>
    <property type="match status" value="1"/>
</dbReference>
<dbReference type="Proteomes" id="UP001597521">
    <property type="component" value="Unassembled WGS sequence"/>
</dbReference>
<accession>A0ABW5QNK7</accession>